<dbReference type="GO" id="GO:0005886">
    <property type="term" value="C:plasma membrane"/>
    <property type="evidence" value="ECO:0007669"/>
    <property type="project" value="TreeGrafter"/>
</dbReference>
<dbReference type="AlphaFoldDB" id="A0A177PDW3"/>
<feature type="transmembrane region" description="Helical" evidence="1">
    <location>
        <begin position="720"/>
        <end position="738"/>
    </location>
</feature>
<accession>A0A177PDW3</accession>
<reference evidence="3" key="1">
    <citation type="submission" date="2016-03" db="EMBL/GenBank/DDBJ databases">
        <authorList>
            <person name="Heylen K."/>
            <person name="De Vos P."/>
            <person name="Vekeman B."/>
        </authorList>
    </citation>
    <scope>NUCLEOTIDE SEQUENCE [LARGE SCALE GENOMIC DNA]</scope>
    <source>
        <strain evidence="3">R-45383</strain>
    </source>
</reference>
<keyword evidence="1" id="KW-0472">Membrane</keyword>
<dbReference type="Gene3D" id="1.20.1640.10">
    <property type="entry name" value="Multidrug efflux transporter AcrB transmembrane domain"/>
    <property type="match status" value="2"/>
</dbReference>
<feature type="transmembrane region" description="Helical" evidence="1">
    <location>
        <begin position="300"/>
        <end position="320"/>
    </location>
</feature>
<feature type="transmembrane region" description="Helical" evidence="1">
    <location>
        <begin position="340"/>
        <end position="359"/>
    </location>
</feature>
<dbReference type="PANTHER" id="PTHR33406:SF13">
    <property type="entry name" value="MEMBRANE PROTEIN YDFJ"/>
    <property type="match status" value="1"/>
</dbReference>
<evidence type="ECO:0000256" key="1">
    <source>
        <dbReference type="SAM" id="Phobius"/>
    </source>
</evidence>
<evidence type="ECO:0000313" key="2">
    <source>
        <dbReference type="EMBL" id="OAI28024.1"/>
    </source>
</evidence>
<evidence type="ECO:0000313" key="3">
    <source>
        <dbReference type="Proteomes" id="UP000077628"/>
    </source>
</evidence>
<dbReference type="EMBL" id="LUUK01000016">
    <property type="protein sequence ID" value="OAI28024.1"/>
    <property type="molecule type" value="Genomic_DNA"/>
</dbReference>
<dbReference type="InterPro" id="IPR050545">
    <property type="entry name" value="Mycobact_MmpL"/>
</dbReference>
<dbReference type="OrthoDB" id="9780358at2"/>
<dbReference type="SUPFAM" id="SSF82866">
    <property type="entry name" value="Multidrug efflux transporter AcrB transmembrane domain"/>
    <property type="match status" value="2"/>
</dbReference>
<dbReference type="RefSeq" id="WP_064024343.1">
    <property type="nucleotide sequence ID" value="NZ_LUUK01000016.1"/>
</dbReference>
<sequence>MNVYRPRLYALIWCLAMTALAWQAARDWSRDWLETGFMALLPVAEQRPDVAEAIAARNRQIQGKLIWLAGAASADQAVAAIRQVHRELAASGLFASLPLERAADVAAPAYRRWFDYRYQLLDDATRQTLSQDPAKIAAENLAWLYSPVGQLQTAGLERDPWLLFNRYLRARQPLAASLHQGVPLIKRDGRYWALLIGEWPDSDLKLDKLGTLLSLNQRLTGQIAEQGGELLATGMPLFTAHGSHSAQQEMSLIGGGSTLGLLILLWAAFRGPRPLLLSCLAVAAGLFAAWVLSLQLFGKLHILTLVFGSSLVGVVVDYALHFFCDGMGLPDWTPRQGLAYVLPGIGFGLLTSLLGYAGLGWSPFPGLREIAAFSAIGLIVSWLTVVAVFPCLLGGFRMPHRPAVLRLTRYWQQVWPGWLNRHRVALALSLAVLLVGGLTQLQPKDDVRLLQSAPTSLLAADAKLKQVLAIGYDSQFFLVSGADQTEWLANEHRLLAGLNGIRGQGGLAGYDAISAAWPDPERQRADYRLLQTTLYDNVRLKTYMTGLGFSAQAAAEEARQFVAAEARVLPLADWLAAADPGQRGLWLGCDVGACRSVVALSGVADLAGLAALQNLPGVAWVDQAGQMSALFARYRAMVTGLLLGVCGLLLAALVFKLGWRSGLQVMAVPAVAMAAALAILGWRGELFTLFNLFALMLVLEVGVDYAVFFHLAGSERRDSTGLAVTLSAFSTLLAYGLLALSSTAIVHAFGLTLAVGITTAFLLAPLVGFSARPSRA</sequence>
<proteinExistence type="predicted"/>
<keyword evidence="1" id="KW-1133">Transmembrane helix</keyword>
<name>A0A177PDW3_9GAMM</name>
<feature type="transmembrane region" description="Helical" evidence="1">
    <location>
        <begin position="250"/>
        <end position="268"/>
    </location>
</feature>
<feature type="transmembrane region" description="Helical" evidence="1">
    <location>
        <begin position="662"/>
        <end position="682"/>
    </location>
</feature>
<dbReference type="STRING" id="702114.A1355_17965"/>
<gene>
    <name evidence="2" type="ORF">A1355_17965</name>
</gene>
<dbReference type="PANTHER" id="PTHR33406">
    <property type="entry name" value="MEMBRANE PROTEIN MJ1562-RELATED"/>
    <property type="match status" value="1"/>
</dbReference>
<comment type="caution">
    <text evidence="2">The sequence shown here is derived from an EMBL/GenBank/DDBJ whole genome shotgun (WGS) entry which is preliminary data.</text>
</comment>
<feature type="transmembrane region" description="Helical" evidence="1">
    <location>
        <begin position="371"/>
        <end position="396"/>
    </location>
</feature>
<feature type="transmembrane region" description="Helical" evidence="1">
    <location>
        <begin position="636"/>
        <end position="655"/>
    </location>
</feature>
<dbReference type="Proteomes" id="UP000077628">
    <property type="component" value="Unassembled WGS sequence"/>
</dbReference>
<keyword evidence="1" id="KW-0812">Transmembrane</keyword>
<feature type="transmembrane region" description="Helical" evidence="1">
    <location>
        <begin position="275"/>
        <end position="294"/>
    </location>
</feature>
<feature type="transmembrane region" description="Helical" evidence="1">
    <location>
        <begin position="688"/>
        <end position="708"/>
    </location>
</feature>
<keyword evidence="3" id="KW-1185">Reference proteome</keyword>
<protein>
    <submittedName>
        <fullName evidence="2">Transporter</fullName>
    </submittedName>
</protein>
<feature type="transmembrane region" description="Helical" evidence="1">
    <location>
        <begin position="744"/>
        <end position="769"/>
    </location>
</feature>
<organism evidence="2 3">
    <name type="scientific">Methylomonas koyamae</name>
    <dbReference type="NCBI Taxonomy" id="702114"/>
    <lineage>
        <taxon>Bacteria</taxon>
        <taxon>Pseudomonadati</taxon>
        <taxon>Pseudomonadota</taxon>
        <taxon>Gammaproteobacteria</taxon>
        <taxon>Methylococcales</taxon>
        <taxon>Methylococcaceae</taxon>
        <taxon>Methylomonas</taxon>
    </lineage>
</organism>